<proteinExistence type="predicted"/>
<keyword evidence="3" id="KW-0805">Transcription regulation</keyword>
<comment type="subcellular location">
    <subcellularLocation>
        <location evidence="1">Cytoplasm</location>
    </subcellularLocation>
</comment>
<keyword evidence="2" id="KW-0963">Cytoplasm</keyword>
<evidence type="ECO:0000259" key="7">
    <source>
        <dbReference type="PROSITE" id="PS50020"/>
    </source>
</evidence>
<evidence type="ECO:0000256" key="6">
    <source>
        <dbReference type="SAM" id="MobiDB-lite"/>
    </source>
</evidence>
<dbReference type="GO" id="GO:0035330">
    <property type="term" value="P:regulation of hippo signaling"/>
    <property type="evidence" value="ECO:0007669"/>
    <property type="project" value="TreeGrafter"/>
</dbReference>
<dbReference type="PROSITE" id="PS50020">
    <property type="entry name" value="WW_DOMAIN_2"/>
    <property type="match status" value="1"/>
</dbReference>
<dbReference type="InterPro" id="IPR001202">
    <property type="entry name" value="WW_dom"/>
</dbReference>
<keyword evidence="4" id="KW-0175">Coiled coil</keyword>
<dbReference type="Pfam" id="PF00397">
    <property type="entry name" value="WW"/>
    <property type="match status" value="1"/>
</dbReference>
<dbReference type="GO" id="GO:0060090">
    <property type="term" value="F:molecular adaptor activity"/>
    <property type="evidence" value="ECO:0007669"/>
    <property type="project" value="TreeGrafter"/>
</dbReference>
<sequence>AIRRRAVAPRSFPDPSPDGVGRGSLGAATLVGHRGTGRRRKRRRQRQQGGGGLARLFRRRHGGLISGRAESRDPRGFPARSSPCPEPRTPLAGTRVPAAPRARSLWRRRSPARPPTMPRRAGSGQLPLPRGWEEARDYDGKVFYIDHNTRRTSWIDPRDRQDRERASPWRNSQASWWGVYGQCGRDGDHAVQVTSPGLI</sequence>
<dbReference type="GO" id="GO:0005737">
    <property type="term" value="C:cytoplasm"/>
    <property type="evidence" value="ECO:0007669"/>
    <property type="project" value="UniProtKB-SubCell"/>
</dbReference>
<dbReference type="PANTHER" id="PTHR14791">
    <property type="entry name" value="BOMB/KIRA PROTEINS"/>
    <property type="match status" value="1"/>
</dbReference>
<keyword evidence="5" id="KW-0804">Transcription</keyword>
<dbReference type="GeneTree" id="ENSGT00410000025556"/>
<evidence type="ECO:0000313" key="9">
    <source>
        <dbReference type="Proteomes" id="UP000694415"/>
    </source>
</evidence>
<dbReference type="FunFam" id="2.20.70.10:FF:000041">
    <property type="entry name" value="WW and C2 domain containing 1"/>
    <property type="match status" value="1"/>
</dbReference>
<dbReference type="GO" id="GO:0019900">
    <property type="term" value="F:kinase binding"/>
    <property type="evidence" value="ECO:0007669"/>
    <property type="project" value="TreeGrafter"/>
</dbReference>
<evidence type="ECO:0000256" key="1">
    <source>
        <dbReference type="ARBA" id="ARBA00004496"/>
    </source>
</evidence>
<reference evidence="8" key="1">
    <citation type="submission" date="2025-08" db="UniProtKB">
        <authorList>
            <consortium name="Ensembl"/>
        </authorList>
    </citation>
    <scope>IDENTIFICATION</scope>
</reference>
<evidence type="ECO:0000256" key="5">
    <source>
        <dbReference type="ARBA" id="ARBA00023163"/>
    </source>
</evidence>
<dbReference type="PANTHER" id="PTHR14791:SF26">
    <property type="entry name" value="PROTEIN WWC2"/>
    <property type="match status" value="1"/>
</dbReference>
<feature type="domain" description="WW" evidence="7">
    <location>
        <begin position="126"/>
        <end position="159"/>
    </location>
</feature>
<dbReference type="GO" id="GO:0006355">
    <property type="term" value="P:regulation of DNA-templated transcription"/>
    <property type="evidence" value="ECO:0007669"/>
    <property type="project" value="TreeGrafter"/>
</dbReference>
<dbReference type="GO" id="GO:0046621">
    <property type="term" value="P:negative regulation of organ growth"/>
    <property type="evidence" value="ECO:0007669"/>
    <property type="project" value="TreeGrafter"/>
</dbReference>
<evidence type="ECO:0000313" key="8">
    <source>
        <dbReference type="Ensembl" id="ENSMSIP00000037120.1"/>
    </source>
</evidence>
<name>A0A8C6IK67_MUSSI</name>
<evidence type="ECO:0000256" key="2">
    <source>
        <dbReference type="ARBA" id="ARBA00022490"/>
    </source>
</evidence>
<dbReference type="Gene3D" id="2.20.70.10">
    <property type="match status" value="1"/>
</dbReference>
<dbReference type="GO" id="GO:0016477">
    <property type="term" value="P:cell migration"/>
    <property type="evidence" value="ECO:0007669"/>
    <property type="project" value="TreeGrafter"/>
</dbReference>
<dbReference type="PROSITE" id="PS01159">
    <property type="entry name" value="WW_DOMAIN_1"/>
    <property type="match status" value="1"/>
</dbReference>
<protein>
    <submittedName>
        <fullName evidence="8">WW, C2 and coiled-coil domain containing 2</fullName>
    </submittedName>
</protein>
<dbReference type="CDD" id="cd00201">
    <property type="entry name" value="WW"/>
    <property type="match status" value="1"/>
</dbReference>
<dbReference type="AlphaFoldDB" id="A0A8C6IK67"/>
<dbReference type="Ensembl" id="ENSMSIT00000046821.1">
    <property type="protein sequence ID" value="ENSMSIP00000037120.1"/>
    <property type="gene ID" value="ENSMSIG00000030922.1"/>
</dbReference>
<dbReference type="Proteomes" id="UP000694415">
    <property type="component" value="Unplaced"/>
</dbReference>
<accession>A0A8C6IK67</accession>
<feature type="region of interest" description="Disordered" evidence="6">
    <location>
        <begin position="1"/>
        <end position="128"/>
    </location>
</feature>
<dbReference type="InterPro" id="IPR036020">
    <property type="entry name" value="WW_dom_sf"/>
</dbReference>
<dbReference type="SUPFAM" id="SSF51045">
    <property type="entry name" value="WW domain"/>
    <property type="match status" value="1"/>
</dbReference>
<dbReference type="InterPro" id="IPR051105">
    <property type="entry name" value="WWC/KIBRA_Hippo_Reg"/>
</dbReference>
<organism evidence="8 9">
    <name type="scientific">Mus spicilegus</name>
    <name type="common">Mound-building mouse</name>
    <dbReference type="NCBI Taxonomy" id="10103"/>
    <lineage>
        <taxon>Eukaryota</taxon>
        <taxon>Metazoa</taxon>
        <taxon>Chordata</taxon>
        <taxon>Craniata</taxon>
        <taxon>Vertebrata</taxon>
        <taxon>Euteleostomi</taxon>
        <taxon>Mammalia</taxon>
        <taxon>Eutheria</taxon>
        <taxon>Euarchontoglires</taxon>
        <taxon>Glires</taxon>
        <taxon>Rodentia</taxon>
        <taxon>Myomorpha</taxon>
        <taxon>Muroidea</taxon>
        <taxon>Muridae</taxon>
        <taxon>Murinae</taxon>
        <taxon>Mus</taxon>
        <taxon>Mus</taxon>
    </lineage>
</organism>
<evidence type="ECO:0000256" key="3">
    <source>
        <dbReference type="ARBA" id="ARBA00023015"/>
    </source>
</evidence>
<feature type="compositionally biased region" description="Basic residues" evidence="6">
    <location>
        <begin position="35"/>
        <end position="46"/>
    </location>
</feature>
<dbReference type="SMART" id="SM00456">
    <property type="entry name" value="WW"/>
    <property type="match status" value="1"/>
</dbReference>
<keyword evidence="9" id="KW-1185">Reference proteome</keyword>
<evidence type="ECO:0000256" key="4">
    <source>
        <dbReference type="ARBA" id="ARBA00023054"/>
    </source>
</evidence>
<reference evidence="8" key="2">
    <citation type="submission" date="2025-09" db="UniProtKB">
        <authorList>
            <consortium name="Ensembl"/>
        </authorList>
    </citation>
    <scope>IDENTIFICATION</scope>
</reference>